<reference evidence="2 3" key="1">
    <citation type="journal article" date="2016" name="Proc. Natl. Acad. Sci. U.S.A.">
        <title>Lipid metabolic changes in an early divergent fungus govern the establishment of a mutualistic symbiosis with endobacteria.</title>
        <authorList>
            <person name="Lastovetsky O.A."/>
            <person name="Gaspar M.L."/>
            <person name="Mondo S.J."/>
            <person name="LaButti K.M."/>
            <person name="Sandor L."/>
            <person name="Grigoriev I.V."/>
            <person name="Henry S.A."/>
            <person name="Pawlowska T.E."/>
        </authorList>
    </citation>
    <scope>NUCLEOTIDE SEQUENCE [LARGE SCALE GENOMIC DNA]</scope>
    <source>
        <strain evidence="2 3">ATCC 52813</strain>
    </source>
</reference>
<evidence type="ECO:0000259" key="1">
    <source>
        <dbReference type="PROSITE" id="PS50828"/>
    </source>
</evidence>
<dbReference type="InterPro" id="IPR052772">
    <property type="entry name" value="Endo/PolyKinase_Domain-Protein"/>
</dbReference>
<dbReference type="Proteomes" id="UP000242254">
    <property type="component" value="Unassembled WGS sequence"/>
</dbReference>
<dbReference type="EMBL" id="KZ303844">
    <property type="protein sequence ID" value="PHZ15293.1"/>
    <property type="molecule type" value="Genomic_DNA"/>
</dbReference>
<dbReference type="PANTHER" id="PTHR46535:SF1">
    <property type="entry name" value="NEDD4-BINDING PROTEIN 2"/>
    <property type="match status" value="1"/>
</dbReference>
<gene>
    <name evidence="2" type="ORF">RHIMIDRAFT_272001</name>
</gene>
<dbReference type="GO" id="GO:0005634">
    <property type="term" value="C:nucleus"/>
    <property type="evidence" value="ECO:0007669"/>
    <property type="project" value="TreeGrafter"/>
</dbReference>
<dbReference type="InterPro" id="IPR036063">
    <property type="entry name" value="Smr_dom_sf"/>
</dbReference>
<evidence type="ECO:0000313" key="3">
    <source>
        <dbReference type="Proteomes" id="UP000242254"/>
    </source>
</evidence>
<feature type="domain" description="Smr" evidence="1">
    <location>
        <begin position="1"/>
        <end position="56"/>
    </location>
</feature>
<dbReference type="STRING" id="1340429.A0A2G4T2P8"/>
<dbReference type="Gene3D" id="3.30.1370.110">
    <property type="match status" value="1"/>
</dbReference>
<dbReference type="RefSeq" id="XP_023469001.1">
    <property type="nucleotide sequence ID" value="XM_023612291.1"/>
</dbReference>
<dbReference type="PANTHER" id="PTHR46535">
    <property type="entry name" value="NEDD4-BINDING PROTEIN 2"/>
    <property type="match status" value="1"/>
</dbReference>
<organism evidence="2 3">
    <name type="scientific">Rhizopus microsporus ATCC 52813</name>
    <dbReference type="NCBI Taxonomy" id="1340429"/>
    <lineage>
        <taxon>Eukaryota</taxon>
        <taxon>Fungi</taxon>
        <taxon>Fungi incertae sedis</taxon>
        <taxon>Mucoromycota</taxon>
        <taxon>Mucoromycotina</taxon>
        <taxon>Mucoromycetes</taxon>
        <taxon>Mucorales</taxon>
        <taxon>Mucorineae</taxon>
        <taxon>Rhizopodaceae</taxon>
        <taxon>Rhizopus</taxon>
    </lineage>
</organism>
<accession>A0A2G4T2P8</accession>
<evidence type="ECO:0000313" key="2">
    <source>
        <dbReference type="EMBL" id="PHZ15293.1"/>
    </source>
</evidence>
<sequence length="65" mass="7474">MQSARRLIQPLRIVTGVGKHSEYGESKLLPMTQKFLRSEGWMFETPNPGCILVKGIQQKMEKQNK</sequence>
<dbReference type="AlphaFoldDB" id="A0A2G4T2P8"/>
<dbReference type="SUPFAM" id="SSF160443">
    <property type="entry name" value="SMR domain-like"/>
    <property type="match status" value="1"/>
</dbReference>
<dbReference type="GeneID" id="35443280"/>
<name>A0A2G4T2P8_RHIZD</name>
<proteinExistence type="predicted"/>
<keyword evidence="3" id="KW-1185">Reference proteome</keyword>
<dbReference type="PROSITE" id="PS50828">
    <property type="entry name" value="SMR"/>
    <property type="match status" value="1"/>
</dbReference>
<dbReference type="GO" id="GO:0004519">
    <property type="term" value="F:endonuclease activity"/>
    <property type="evidence" value="ECO:0007669"/>
    <property type="project" value="TreeGrafter"/>
</dbReference>
<protein>
    <recommendedName>
        <fullName evidence="1">Smr domain-containing protein</fullName>
    </recommendedName>
</protein>
<dbReference type="InterPro" id="IPR002625">
    <property type="entry name" value="Smr_dom"/>
</dbReference>